<dbReference type="GO" id="GO:0009089">
    <property type="term" value="P:lysine biosynthetic process via diaminopimelate"/>
    <property type="evidence" value="ECO:0007669"/>
    <property type="project" value="TreeGrafter"/>
</dbReference>
<reference evidence="6 7" key="1">
    <citation type="submission" date="2019-03" db="EMBL/GenBank/DDBJ databases">
        <title>Genomic Encyclopedia of Type Strains, Phase IV (KMG-IV): sequencing the most valuable type-strain genomes for metagenomic binning, comparative biology and taxonomic classification.</title>
        <authorList>
            <person name="Goeker M."/>
        </authorList>
    </citation>
    <scope>NUCLEOTIDE SEQUENCE [LARGE SCALE GENOMIC DNA]</scope>
    <source>
        <strain evidence="6 7">DSM 24591</strain>
    </source>
</reference>
<accession>A0A4R3LWW9</accession>
<keyword evidence="7" id="KW-1185">Reference proteome</keyword>
<proteinExistence type="inferred from homology"/>
<organism evidence="6 7">
    <name type="scientific">Paralcaligenes ureilyticus</name>
    <dbReference type="NCBI Taxonomy" id="627131"/>
    <lineage>
        <taxon>Bacteria</taxon>
        <taxon>Pseudomonadati</taxon>
        <taxon>Pseudomonadota</taxon>
        <taxon>Betaproteobacteria</taxon>
        <taxon>Burkholderiales</taxon>
        <taxon>Alcaligenaceae</taxon>
        <taxon>Paralcaligenes</taxon>
    </lineage>
</organism>
<evidence type="ECO:0000313" key="7">
    <source>
        <dbReference type="Proteomes" id="UP000295525"/>
    </source>
</evidence>
<dbReference type="SUPFAM" id="SSF46785">
    <property type="entry name" value="Winged helix' DNA-binding domain"/>
    <property type="match status" value="1"/>
</dbReference>
<dbReference type="GO" id="GO:0043565">
    <property type="term" value="F:sequence-specific DNA binding"/>
    <property type="evidence" value="ECO:0007669"/>
    <property type="project" value="TreeGrafter"/>
</dbReference>
<dbReference type="PANTHER" id="PTHR30427">
    <property type="entry name" value="TRANSCRIPTIONAL ACTIVATOR PROTEIN LYSR"/>
    <property type="match status" value="1"/>
</dbReference>
<dbReference type="InterPro" id="IPR037424">
    <property type="entry name" value="NocR_PBP2"/>
</dbReference>
<dbReference type="PROSITE" id="PS50931">
    <property type="entry name" value="HTH_LYSR"/>
    <property type="match status" value="1"/>
</dbReference>
<dbReference type="Pfam" id="PF03466">
    <property type="entry name" value="LysR_substrate"/>
    <property type="match status" value="1"/>
</dbReference>
<keyword evidence="3 6" id="KW-0238">DNA-binding</keyword>
<dbReference type="EMBL" id="SMAJ01000016">
    <property type="protein sequence ID" value="TCT03047.1"/>
    <property type="molecule type" value="Genomic_DNA"/>
</dbReference>
<dbReference type="Gene3D" id="3.40.190.10">
    <property type="entry name" value="Periplasmic binding protein-like II"/>
    <property type="match status" value="2"/>
</dbReference>
<comment type="caution">
    <text evidence="6">The sequence shown here is derived from an EMBL/GenBank/DDBJ whole genome shotgun (WGS) entry which is preliminary data.</text>
</comment>
<comment type="similarity">
    <text evidence="1">Belongs to the LysR transcriptional regulatory family.</text>
</comment>
<keyword evidence="4" id="KW-0804">Transcription</keyword>
<dbReference type="GO" id="GO:0003700">
    <property type="term" value="F:DNA-binding transcription factor activity"/>
    <property type="evidence" value="ECO:0007669"/>
    <property type="project" value="InterPro"/>
</dbReference>
<dbReference type="InterPro" id="IPR000847">
    <property type="entry name" value="LysR_HTH_N"/>
</dbReference>
<evidence type="ECO:0000313" key="6">
    <source>
        <dbReference type="EMBL" id="TCT03047.1"/>
    </source>
</evidence>
<evidence type="ECO:0000256" key="4">
    <source>
        <dbReference type="ARBA" id="ARBA00023163"/>
    </source>
</evidence>
<dbReference type="CDD" id="cd08415">
    <property type="entry name" value="PBP2_LysR_opines_like"/>
    <property type="match status" value="1"/>
</dbReference>
<name>A0A4R3LWW9_9BURK</name>
<dbReference type="PRINTS" id="PR00039">
    <property type="entry name" value="HTHLYSR"/>
</dbReference>
<evidence type="ECO:0000256" key="2">
    <source>
        <dbReference type="ARBA" id="ARBA00023015"/>
    </source>
</evidence>
<protein>
    <submittedName>
        <fullName evidence="6">DNA-binding transcriptional LysR family regulator</fullName>
    </submittedName>
</protein>
<dbReference type="RefSeq" id="WP_132584600.1">
    <property type="nucleotide sequence ID" value="NZ_SMAJ01000016.1"/>
</dbReference>
<evidence type="ECO:0000256" key="3">
    <source>
        <dbReference type="ARBA" id="ARBA00023125"/>
    </source>
</evidence>
<evidence type="ECO:0000259" key="5">
    <source>
        <dbReference type="PROSITE" id="PS50931"/>
    </source>
</evidence>
<dbReference type="PANTHER" id="PTHR30427:SF1">
    <property type="entry name" value="TRANSCRIPTIONAL ACTIVATOR PROTEIN LYSR"/>
    <property type="match status" value="1"/>
</dbReference>
<dbReference type="AlphaFoldDB" id="A0A4R3LWW9"/>
<dbReference type="Gene3D" id="1.10.10.10">
    <property type="entry name" value="Winged helix-like DNA-binding domain superfamily/Winged helix DNA-binding domain"/>
    <property type="match status" value="1"/>
</dbReference>
<dbReference type="OrthoDB" id="8849678at2"/>
<dbReference type="InterPro" id="IPR036390">
    <property type="entry name" value="WH_DNA-bd_sf"/>
</dbReference>
<dbReference type="Proteomes" id="UP000295525">
    <property type="component" value="Unassembled WGS sequence"/>
</dbReference>
<dbReference type="InterPro" id="IPR005119">
    <property type="entry name" value="LysR_subst-bd"/>
</dbReference>
<gene>
    <name evidence="6" type="ORF">EDC26_11614</name>
</gene>
<keyword evidence="2" id="KW-0805">Transcription regulation</keyword>
<sequence length="295" mass="32265">MNIRQLQALRAVVESQTTTQAAEILGVTQPAISTLIAGLEKSLNIKLFERSRGRLWPTPEAFRLADEADKVIAGFGRMEQRARKLNELKSGELRVASLPGPGLQFIPRLLAQFLADKPEVTVHLQVRSSSEIKEWVASQYLDLGLADLPIDNPAIHYEIVTMRCVCVVPAGHFLAGKPLLTPKDLDNVPFIVLEPGHMTHTRLAAAFLDCDARLNVRVSVQLFAPACELVANGAGVSLVDPITAQAHKPDRLVSIPFEPVIPFSIALMTPIGKPLSLLTQSFLESLKKGFSPYII</sequence>
<dbReference type="GO" id="GO:0010628">
    <property type="term" value="P:positive regulation of gene expression"/>
    <property type="evidence" value="ECO:0007669"/>
    <property type="project" value="TreeGrafter"/>
</dbReference>
<dbReference type="Pfam" id="PF00126">
    <property type="entry name" value="HTH_1"/>
    <property type="match status" value="1"/>
</dbReference>
<dbReference type="SUPFAM" id="SSF53850">
    <property type="entry name" value="Periplasmic binding protein-like II"/>
    <property type="match status" value="1"/>
</dbReference>
<dbReference type="InterPro" id="IPR036388">
    <property type="entry name" value="WH-like_DNA-bd_sf"/>
</dbReference>
<evidence type="ECO:0000256" key="1">
    <source>
        <dbReference type="ARBA" id="ARBA00009437"/>
    </source>
</evidence>
<feature type="domain" description="HTH lysR-type" evidence="5">
    <location>
        <begin position="1"/>
        <end position="58"/>
    </location>
</feature>